<dbReference type="InterPro" id="IPR002885">
    <property type="entry name" value="PPR_rpt"/>
</dbReference>
<accession>A0ABR2G0M7</accession>
<feature type="domain" description="DYW" evidence="4">
    <location>
        <begin position="729"/>
        <end position="821"/>
    </location>
</feature>
<dbReference type="Pfam" id="PF20431">
    <property type="entry name" value="E_motif"/>
    <property type="match status" value="1"/>
</dbReference>
<dbReference type="InterPro" id="IPR032867">
    <property type="entry name" value="DYW_dom"/>
</dbReference>
<feature type="repeat" description="PPR" evidence="3">
    <location>
        <begin position="413"/>
        <end position="447"/>
    </location>
</feature>
<dbReference type="NCBIfam" id="TIGR00756">
    <property type="entry name" value="PPR"/>
    <property type="match status" value="5"/>
</dbReference>
<evidence type="ECO:0000313" key="5">
    <source>
        <dbReference type="EMBL" id="KAK8590076.1"/>
    </source>
</evidence>
<sequence>MKIEQLGFYEHQKLGNSLGPMGEHENQVQNSSSQERYFICEDNKLPWTLDMMKVAVIQKPPLSSPSALPSAIKLIQIPKAEKLLQTTLEQTRQIHALMVKVHFTDSNLSPSAQFNLLITSYTKNSQPHSALDIYAYLRRVDHEVDNFMVPAVLKACSFVSMTRLGKEIHGFAVKSGLTEDVFVSNALIQMYGECDSVVSARLLFDNMRERDEVSWSTMLRCYVRNKLHREALETIRKMQILQIRPSEVAMISMVTLFADLEDNEMGKAMHAYATKNLEKMGVHLTTAFIHMYAKSGNLASARLLFSGLHQKSVASWTAMIAGYIRYNKLEEGMKLFARMIEERVKPNEITLLSLVVECGFVGALELGKQLHVYIVRSEICMSLALATALVDMYGKCGEINNGKEVFDSVKNKDVMIWSAMIAAYAQARCTDQAFDLFVKMRDNGVAPNQVTMTTIISLCAEVGAHDMGKWIHTVIDRQVIEMDTILKTALLEMYAKCGDIDGAWKLFREAKDRDIGMWNTMMAGFGMHGYGKEALELLSEMERVGFRPNDITFIGLLHACSHAGLVEEGKLMFEKMVHKFALVPKIEHYGCMVDLLGRAGHLDEAYGIIKNMPIRANAIIWSVLLAACKLHQNVVLGEIAAKQLVYLEPQNCGYNVSMSNIYAMANRWTDVAGVRKAMKNKEMKKEPGLSCIEVNGYVHEFIMGDRTHPEIKKVNDMVSDMRNKLKEAGYRADTSAVLKNIDEEEKETALNYHSEKLAMAFGLISTAPGTPIRIVKNLRVCNDCHTATKLLSKIYQRLIIVRDRKRFHHFRDGTCSCGDYW</sequence>
<evidence type="ECO:0000313" key="6">
    <source>
        <dbReference type="Proteomes" id="UP001472677"/>
    </source>
</evidence>
<organism evidence="5 6">
    <name type="scientific">Hibiscus sabdariffa</name>
    <name type="common">roselle</name>
    <dbReference type="NCBI Taxonomy" id="183260"/>
    <lineage>
        <taxon>Eukaryota</taxon>
        <taxon>Viridiplantae</taxon>
        <taxon>Streptophyta</taxon>
        <taxon>Embryophyta</taxon>
        <taxon>Tracheophyta</taxon>
        <taxon>Spermatophyta</taxon>
        <taxon>Magnoliopsida</taxon>
        <taxon>eudicotyledons</taxon>
        <taxon>Gunneridae</taxon>
        <taxon>Pentapetalae</taxon>
        <taxon>rosids</taxon>
        <taxon>malvids</taxon>
        <taxon>Malvales</taxon>
        <taxon>Malvaceae</taxon>
        <taxon>Malvoideae</taxon>
        <taxon>Hibiscus</taxon>
    </lineage>
</organism>
<feature type="repeat" description="PPR" evidence="3">
    <location>
        <begin position="514"/>
        <end position="548"/>
    </location>
</feature>
<dbReference type="PANTHER" id="PTHR47926:SF490">
    <property type="entry name" value="REPEAT-LIKE SUPERFAMILY PROTEIN, PUTATIVE-RELATED"/>
    <property type="match status" value="1"/>
</dbReference>
<dbReference type="PANTHER" id="PTHR47926">
    <property type="entry name" value="PENTATRICOPEPTIDE REPEAT-CONTAINING PROTEIN"/>
    <property type="match status" value="1"/>
</dbReference>
<protein>
    <recommendedName>
        <fullName evidence="4">DYW domain-containing protein</fullName>
    </recommendedName>
</protein>
<dbReference type="Gene3D" id="1.25.40.10">
    <property type="entry name" value="Tetratricopeptide repeat domain"/>
    <property type="match status" value="5"/>
</dbReference>
<comment type="caution">
    <text evidence="5">The sequence shown here is derived from an EMBL/GenBank/DDBJ whole genome shotgun (WGS) entry which is preliminary data.</text>
</comment>
<comment type="similarity">
    <text evidence="1">Belongs to the PPR family. PCMP-H subfamily.</text>
</comment>
<gene>
    <name evidence="5" type="ORF">V6N12_024459</name>
</gene>
<dbReference type="InterPro" id="IPR011990">
    <property type="entry name" value="TPR-like_helical_dom_sf"/>
</dbReference>
<evidence type="ECO:0000256" key="2">
    <source>
        <dbReference type="ARBA" id="ARBA00022737"/>
    </source>
</evidence>
<dbReference type="EMBL" id="JBBPBM010000004">
    <property type="protein sequence ID" value="KAK8590076.1"/>
    <property type="molecule type" value="Genomic_DNA"/>
</dbReference>
<dbReference type="Pfam" id="PF14432">
    <property type="entry name" value="DYW_deaminase"/>
    <property type="match status" value="1"/>
</dbReference>
<evidence type="ECO:0000256" key="1">
    <source>
        <dbReference type="ARBA" id="ARBA00006643"/>
    </source>
</evidence>
<dbReference type="InterPro" id="IPR046960">
    <property type="entry name" value="PPR_At4g14850-like_plant"/>
</dbReference>
<evidence type="ECO:0000256" key="3">
    <source>
        <dbReference type="PROSITE-ProRule" id="PRU00708"/>
    </source>
</evidence>
<dbReference type="Proteomes" id="UP001472677">
    <property type="component" value="Unassembled WGS sequence"/>
</dbReference>
<dbReference type="Pfam" id="PF01535">
    <property type="entry name" value="PPR"/>
    <property type="match status" value="4"/>
</dbReference>
<feature type="repeat" description="PPR" evidence="3">
    <location>
        <begin position="312"/>
        <end position="346"/>
    </location>
</feature>
<reference evidence="5 6" key="1">
    <citation type="journal article" date="2024" name="G3 (Bethesda)">
        <title>Genome assembly of Hibiscus sabdariffa L. provides insights into metabolisms of medicinal natural products.</title>
        <authorList>
            <person name="Kim T."/>
        </authorList>
    </citation>
    <scope>NUCLEOTIDE SEQUENCE [LARGE SCALE GENOMIC DNA]</scope>
    <source>
        <strain evidence="5">TK-2024</strain>
        <tissue evidence="5">Old leaves</tissue>
    </source>
</reference>
<dbReference type="InterPro" id="IPR046848">
    <property type="entry name" value="E_motif"/>
</dbReference>
<name>A0ABR2G0M7_9ROSI</name>
<keyword evidence="6" id="KW-1185">Reference proteome</keyword>
<dbReference type="Pfam" id="PF13041">
    <property type="entry name" value="PPR_2"/>
    <property type="match status" value="3"/>
</dbReference>
<dbReference type="PROSITE" id="PS51375">
    <property type="entry name" value="PPR"/>
    <property type="match status" value="5"/>
</dbReference>
<feature type="repeat" description="PPR" evidence="3">
    <location>
        <begin position="211"/>
        <end position="245"/>
    </location>
</feature>
<keyword evidence="2" id="KW-0677">Repeat</keyword>
<evidence type="ECO:0000259" key="4">
    <source>
        <dbReference type="Pfam" id="PF14432"/>
    </source>
</evidence>
<proteinExistence type="inferred from homology"/>
<feature type="repeat" description="PPR" evidence="3">
    <location>
        <begin position="483"/>
        <end position="513"/>
    </location>
</feature>